<feature type="coiled-coil region" evidence="1">
    <location>
        <begin position="207"/>
        <end position="241"/>
    </location>
</feature>
<dbReference type="OrthoDB" id="6351660at2759"/>
<sequence>MDDPIKQRKHNRKIRNLKTQIESLEMKIDELEHEARNKDEALIRQRKRMSMLIGGDERIRKLFEENTVLTRMLRSRENRIEFLINQLNKHNLILESPIGSEASNDSSVTLIQQEMELRDQLIAITVERDVLQRHLEAVQTHMESIHNENLELQMGMKEILDGLRQSDVTTDMVLECPSLERVCRMLENRSIYSGLNGNQNGEDLTQMILLKSELDHIRGQNEQLRIELKNLRSDFLSVIDEYTTDILNNWTMSDGDERAPTLNETNS</sequence>
<feature type="non-terminal residue" evidence="2">
    <location>
        <position position="267"/>
    </location>
</feature>
<gene>
    <name evidence="2" type="ORF">BLA29_009530</name>
</gene>
<organism evidence="2 3">
    <name type="scientific">Euroglyphus maynei</name>
    <name type="common">Mayne's house dust mite</name>
    <dbReference type="NCBI Taxonomy" id="6958"/>
    <lineage>
        <taxon>Eukaryota</taxon>
        <taxon>Metazoa</taxon>
        <taxon>Ecdysozoa</taxon>
        <taxon>Arthropoda</taxon>
        <taxon>Chelicerata</taxon>
        <taxon>Arachnida</taxon>
        <taxon>Acari</taxon>
        <taxon>Acariformes</taxon>
        <taxon>Sarcoptiformes</taxon>
        <taxon>Astigmata</taxon>
        <taxon>Psoroptidia</taxon>
        <taxon>Analgoidea</taxon>
        <taxon>Pyroglyphidae</taxon>
        <taxon>Pyroglyphinae</taxon>
        <taxon>Euroglyphus</taxon>
    </lineage>
</organism>
<protein>
    <submittedName>
        <fullName evidence="2">Uncharacterized protein</fullName>
    </submittedName>
</protein>
<feature type="coiled-coil region" evidence="1">
    <location>
        <begin position="7"/>
        <end position="48"/>
    </location>
</feature>
<proteinExistence type="predicted"/>
<evidence type="ECO:0000256" key="1">
    <source>
        <dbReference type="SAM" id="Coils"/>
    </source>
</evidence>
<evidence type="ECO:0000313" key="2">
    <source>
        <dbReference type="EMBL" id="OTF83810.1"/>
    </source>
</evidence>
<keyword evidence="3" id="KW-1185">Reference proteome</keyword>
<evidence type="ECO:0000313" key="3">
    <source>
        <dbReference type="Proteomes" id="UP000194236"/>
    </source>
</evidence>
<dbReference type="Proteomes" id="UP000194236">
    <property type="component" value="Unassembled WGS sequence"/>
</dbReference>
<dbReference type="EMBL" id="MUJZ01002040">
    <property type="protein sequence ID" value="OTF83810.1"/>
    <property type="molecule type" value="Genomic_DNA"/>
</dbReference>
<dbReference type="AlphaFoldDB" id="A0A1Y3BS83"/>
<reference evidence="2 3" key="1">
    <citation type="submission" date="2017-03" db="EMBL/GenBank/DDBJ databases">
        <title>Genome Survey of Euroglyphus maynei.</title>
        <authorList>
            <person name="Arlian L.G."/>
            <person name="Morgan M.S."/>
            <person name="Rider S.D."/>
        </authorList>
    </citation>
    <scope>NUCLEOTIDE SEQUENCE [LARGE SCALE GENOMIC DNA]</scope>
    <source>
        <strain evidence="2">Arlian Lab</strain>
        <tissue evidence="2">Whole body</tissue>
    </source>
</reference>
<accession>A0A1Y3BS83</accession>
<comment type="caution">
    <text evidence="2">The sequence shown here is derived from an EMBL/GenBank/DDBJ whole genome shotgun (WGS) entry which is preliminary data.</text>
</comment>
<keyword evidence="1" id="KW-0175">Coiled coil</keyword>
<name>A0A1Y3BS83_EURMA</name>